<evidence type="ECO:0000313" key="5">
    <source>
        <dbReference type="Proteomes" id="UP001364617"/>
    </source>
</evidence>
<keyword evidence="2" id="KW-1133">Transmembrane helix</keyword>
<evidence type="ECO:0000256" key="2">
    <source>
        <dbReference type="SAM" id="Phobius"/>
    </source>
</evidence>
<name>A0AAN9GU93_9TELE</name>
<dbReference type="EMBL" id="JAYKXH010000022">
    <property type="protein sequence ID" value="KAK7127523.1"/>
    <property type="molecule type" value="Genomic_DNA"/>
</dbReference>
<accession>A0AAN9GU93</accession>
<feature type="compositionally biased region" description="Polar residues" evidence="1">
    <location>
        <begin position="224"/>
        <end position="242"/>
    </location>
</feature>
<evidence type="ECO:0000313" key="4">
    <source>
        <dbReference type="EMBL" id="KAK7127523.1"/>
    </source>
</evidence>
<dbReference type="AlphaFoldDB" id="A0AAN9GU93"/>
<evidence type="ECO:0000256" key="1">
    <source>
        <dbReference type="SAM" id="MobiDB-lite"/>
    </source>
</evidence>
<feature type="compositionally biased region" description="Low complexity" evidence="1">
    <location>
        <begin position="244"/>
        <end position="256"/>
    </location>
</feature>
<gene>
    <name evidence="4" type="ORF">R3I93_020188</name>
</gene>
<feature type="chain" id="PRO_5042922826" evidence="3">
    <location>
        <begin position="18"/>
        <end position="390"/>
    </location>
</feature>
<proteinExistence type="predicted"/>
<keyword evidence="2" id="KW-0472">Membrane</keyword>
<organism evidence="4 5">
    <name type="scientific">Phoxinus phoxinus</name>
    <name type="common">Eurasian minnow</name>
    <dbReference type="NCBI Taxonomy" id="58324"/>
    <lineage>
        <taxon>Eukaryota</taxon>
        <taxon>Metazoa</taxon>
        <taxon>Chordata</taxon>
        <taxon>Craniata</taxon>
        <taxon>Vertebrata</taxon>
        <taxon>Euteleostomi</taxon>
        <taxon>Actinopterygii</taxon>
        <taxon>Neopterygii</taxon>
        <taxon>Teleostei</taxon>
        <taxon>Ostariophysi</taxon>
        <taxon>Cypriniformes</taxon>
        <taxon>Leuciscidae</taxon>
        <taxon>Phoxininae</taxon>
        <taxon>Phoxinus</taxon>
    </lineage>
</organism>
<feature type="transmembrane region" description="Helical" evidence="2">
    <location>
        <begin position="273"/>
        <end position="299"/>
    </location>
</feature>
<evidence type="ECO:0000256" key="3">
    <source>
        <dbReference type="SAM" id="SignalP"/>
    </source>
</evidence>
<dbReference type="Proteomes" id="UP001364617">
    <property type="component" value="Unassembled WGS sequence"/>
</dbReference>
<feature type="region of interest" description="Disordered" evidence="1">
    <location>
        <begin position="224"/>
        <end position="256"/>
    </location>
</feature>
<comment type="caution">
    <text evidence="4">The sequence shown here is derived from an EMBL/GenBank/DDBJ whole genome shotgun (WGS) entry which is preliminary data.</text>
</comment>
<protein>
    <submittedName>
        <fullName evidence="4">Uncharacterized protein</fullName>
    </submittedName>
</protein>
<feature type="signal peptide" evidence="3">
    <location>
        <begin position="1"/>
        <end position="17"/>
    </location>
</feature>
<keyword evidence="3" id="KW-0732">Signal</keyword>
<sequence>MALFILITFQLLLQVKSQGLPQANLTIFPTFSTYGEEVQMFCGGHENQHVSECMFYPAGQENYKKPSSLCNITLTIIELIMWSQDPESSHVNVSCYYTVYGLGENATSPHSDEVSVRVRGLAAMSSLSPITVHDSPTTLISNGTSEGLAAMSSLSPITVHDSPTTLISNGTSEGLAAMSSLSLSTEDSPTLISNGTSEANLSAASTTDTTSLVVTSSTEITTDPITNMSSLTTHDSSLTGPGNASLESTTLAETTEPASGLEIKKYSNKSTEMLFSIAVVATGGGIVLTGLMGICLFGCTRRPKDERIWIEKKSKKQGVSLSIDGSNSSGAEDTAFYSTINCVQSTSQPPENSEESKQTEVELNHLYVSIATQPSVPSDSNEVYSLLTVL</sequence>
<keyword evidence="2" id="KW-0812">Transmembrane</keyword>
<reference evidence="4 5" key="1">
    <citation type="submission" date="2024-02" db="EMBL/GenBank/DDBJ databases">
        <title>Chromosome-level genome assembly of the Eurasian Minnow (Phoxinus phoxinus).</title>
        <authorList>
            <person name="Oriowo T.O."/>
            <person name="Martin S."/>
            <person name="Stange M."/>
            <person name="Chrysostomakis Y."/>
            <person name="Brown T."/>
            <person name="Winkler S."/>
            <person name="Kukowka S."/>
            <person name="Myers E.W."/>
            <person name="Bohne A."/>
        </authorList>
    </citation>
    <scope>NUCLEOTIDE SEQUENCE [LARGE SCALE GENOMIC DNA]</scope>
    <source>
        <strain evidence="4">ZFMK-TIS-60720</strain>
        <tissue evidence="4">Whole Organism</tissue>
    </source>
</reference>
<keyword evidence="5" id="KW-1185">Reference proteome</keyword>